<reference evidence="8 9" key="2">
    <citation type="submission" date="2016-08" db="EMBL/GenBank/DDBJ databases">
        <title>Pervasive Adenine N6-methylation of Active Genes in Fungi.</title>
        <authorList>
            <consortium name="DOE Joint Genome Institute"/>
            <person name="Mondo S.J."/>
            <person name="Dannebaum R.O."/>
            <person name="Kuo R.C."/>
            <person name="Labutti K."/>
            <person name="Haridas S."/>
            <person name="Kuo A."/>
            <person name="Salamov A."/>
            <person name="Ahrendt S.R."/>
            <person name="Lipzen A."/>
            <person name="Sullivan W."/>
            <person name="Andreopoulos W.B."/>
            <person name="Clum A."/>
            <person name="Lindquist E."/>
            <person name="Daum C."/>
            <person name="Ramamoorthy G.K."/>
            <person name="Gryganskyi A."/>
            <person name="Culley D."/>
            <person name="Magnuson J.K."/>
            <person name="James T.Y."/>
            <person name="O'Malley M.A."/>
            <person name="Stajich J.E."/>
            <person name="Spatafora J.W."/>
            <person name="Visel A."/>
            <person name="Grigoriev I.V."/>
        </authorList>
    </citation>
    <scope>NUCLEOTIDE SEQUENCE [LARGE SCALE GENOMIC DNA]</scope>
    <source>
        <strain evidence="8 9">S4</strain>
    </source>
</reference>
<dbReference type="GO" id="GO:0000428">
    <property type="term" value="C:DNA-directed RNA polymerase complex"/>
    <property type="evidence" value="ECO:0007669"/>
    <property type="project" value="UniProtKB-KW"/>
</dbReference>
<protein>
    <recommendedName>
        <fullName evidence="2">DNA-directed RNA polymerase</fullName>
        <ecNumber evidence="2">2.7.7.6</ecNumber>
    </recommendedName>
</protein>
<dbReference type="GO" id="GO:0006351">
    <property type="term" value="P:DNA-templated transcription"/>
    <property type="evidence" value="ECO:0007669"/>
    <property type="project" value="InterPro"/>
</dbReference>
<name>A0A1Y1WJQ8_9FUNG</name>
<dbReference type="OrthoDB" id="10248617at2759"/>
<comment type="caution">
    <text evidence="8">The sequence shown here is derived from an EMBL/GenBank/DDBJ whole genome shotgun (WGS) entry which is preliminary data.</text>
</comment>
<feature type="domain" description="DNA-directed RNA polymerase subunit 2 hybrid-binding" evidence="7">
    <location>
        <begin position="1"/>
        <end position="39"/>
    </location>
</feature>
<keyword evidence="6" id="KW-0804">Transcription</keyword>
<feature type="non-terminal residue" evidence="8">
    <location>
        <position position="64"/>
    </location>
</feature>
<organism evidence="8 9">
    <name type="scientific">Anaeromyces robustus</name>
    <dbReference type="NCBI Taxonomy" id="1754192"/>
    <lineage>
        <taxon>Eukaryota</taxon>
        <taxon>Fungi</taxon>
        <taxon>Fungi incertae sedis</taxon>
        <taxon>Chytridiomycota</taxon>
        <taxon>Chytridiomycota incertae sedis</taxon>
        <taxon>Neocallimastigomycetes</taxon>
        <taxon>Neocallimastigales</taxon>
        <taxon>Neocallimastigaceae</taxon>
        <taxon>Anaeromyces</taxon>
    </lineage>
</organism>
<evidence type="ECO:0000256" key="4">
    <source>
        <dbReference type="ARBA" id="ARBA00022679"/>
    </source>
</evidence>
<dbReference type="GO" id="GO:0003677">
    <property type="term" value="F:DNA binding"/>
    <property type="evidence" value="ECO:0007669"/>
    <property type="project" value="InterPro"/>
</dbReference>
<reference evidence="8 9" key="1">
    <citation type="submission" date="2016-08" db="EMBL/GenBank/DDBJ databases">
        <title>A Parts List for Fungal Cellulosomes Revealed by Comparative Genomics.</title>
        <authorList>
            <consortium name="DOE Joint Genome Institute"/>
            <person name="Haitjema C.H."/>
            <person name="Gilmore S.P."/>
            <person name="Henske J.K."/>
            <person name="Solomon K.V."/>
            <person name="De Groot R."/>
            <person name="Kuo A."/>
            <person name="Mondo S.J."/>
            <person name="Salamov A.A."/>
            <person name="Labutti K."/>
            <person name="Zhao Z."/>
            <person name="Chiniquy J."/>
            <person name="Barry K."/>
            <person name="Brewer H.M."/>
            <person name="Purvine S.O."/>
            <person name="Wright A.T."/>
            <person name="Boxma B."/>
            <person name="Van Alen T."/>
            <person name="Hackstein J.H."/>
            <person name="Baker S.E."/>
            <person name="Grigoriev I.V."/>
            <person name="O'Malley M.A."/>
        </authorList>
    </citation>
    <scope>NUCLEOTIDE SEQUENCE [LARGE SCALE GENOMIC DNA]</scope>
    <source>
        <strain evidence="8 9">S4</strain>
    </source>
</reference>
<dbReference type="SUPFAM" id="SSF64484">
    <property type="entry name" value="beta and beta-prime subunits of DNA dependent RNA-polymerase"/>
    <property type="match status" value="1"/>
</dbReference>
<accession>A0A1Y1WJQ8</accession>
<dbReference type="Pfam" id="PF00562">
    <property type="entry name" value="RNA_pol_Rpb2_6"/>
    <property type="match status" value="1"/>
</dbReference>
<feature type="non-terminal residue" evidence="8">
    <location>
        <position position="1"/>
    </location>
</feature>
<dbReference type="AlphaFoldDB" id="A0A1Y1WJQ8"/>
<keyword evidence="9" id="KW-1185">Reference proteome</keyword>
<keyword evidence="5" id="KW-0548">Nucleotidyltransferase</keyword>
<evidence type="ECO:0000313" key="8">
    <source>
        <dbReference type="EMBL" id="ORX73456.1"/>
    </source>
</evidence>
<keyword evidence="4" id="KW-0808">Transferase</keyword>
<evidence type="ECO:0000259" key="7">
    <source>
        <dbReference type="Pfam" id="PF00562"/>
    </source>
</evidence>
<dbReference type="EC" id="2.7.7.6" evidence="2"/>
<sequence length="64" mass="7081">FVGVCYYTALQHQVQEKMFYRITGNVNSISKQPTEGKSHNGGLRIGEMEKDALVAHGTNAVLQD</sequence>
<dbReference type="GO" id="GO:0032549">
    <property type="term" value="F:ribonucleoside binding"/>
    <property type="evidence" value="ECO:0007669"/>
    <property type="project" value="InterPro"/>
</dbReference>
<dbReference type="InterPro" id="IPR037033">
    <property type="entry name" value="DNA-dir_RNAP_su2_hyb_sf"/>
</dbReference>
<evidence type="ECO:0000256" key="6">
    <source>
        <dbReference type="ARBA" id="ARBA00023163"/>
    </source>
</evidence>
<dbReference type="InterPro" id="IPR015712">
    <property type="entry name" value="DNA-dir_RNA_pol_su2"/>
</dbReference>
<evidence type="ECO:0000256" key="5">
    <source>
        <dbReference type="ARBA" id="ARBA00022695"/>
    </source>
</evidence>
<proteinExistence type="inferred from homology"/>
<dbReference type="Gene3D" id="2.40.270.10">
    <property type="entry name" value="DNA-directed RNA polymerase, subunit 2, domain 6"/>
    <property type="match status" value="1"/>
</dbReference>
<comment type="similarity">
    <text evidence="1">Belongs to the RNA polymerase beta chain family.</text>
</comment>
<keyword evidence="3" id="KW-0240">DNA-directed RNA polymerase</keyword>
<gene>
    <name evidence="8" type="ORF">BCR32DRAFT_189961</name>
</gene>
<dbReference type="Proteomes" id="UP000193944">
    <property type="component" value="Unassembled WGS sequence"/>
</dbReference>
<dbReference type="EMBL" id="MCFG01000387">
    <property type="protein sequence ID" value="ORX73456.1"/>
    <property type="molecule type" value="Genomic_DNA"/>
</dbReference>
<evidence type="ECO:0000256" key="1">
    <source>
        <dbReference type="ARBA" id="ARBA00006835"/>
    </source>
</evidence>
<dbReference type="Gene3D" id="3.90.1800.10">
    <property type="entry name" value="RNA polymerase alpha subunit dimerisation domain"/>
    <property type="match status" value="1"/>
</dbReference>
<dbReference type="PANTHER" id="PTHR20856">
    <property type="entry name" value="DNA-DIRECTED RNA POLYMERASE I SUBUNIT 2"/>
    <property type="match status" value="1"/>
</dbReference>
<dbReference type="STRING" id="1754192.A0A1Y1WJQ8"/>
<evidence type="ECO:0000313" key="9">
    <source>
        <dbReference type="Proteomes" id="UP000193944"/>
    </source>
</evidence>
<evidence type="ECO:0000256" key="3">
    <source>
        <dbReference type="ARBA" id="ARBA00022478"/>
    </source>
</evidence>
<evidence type="ECO:0000256" key="2">
    <source>
        <dbReference type="ARBA" id="ARBA00012418"/>
    </source>
</evidence>
<dbReference type="GO" id="GO:0003899">
    <property type="term" value="F:DNA-directed RNA polymerase activity"/>
    <property type="evidence" value="ECO:0007669"/>
    <property type="project" value="UniProtKB-EC"/>
</dbReference>
<dbReference type="InterPro" id="IPR007120">
    <property type="entry name" value="DNA-dir_RNAP_su2_dom"/>
</dbReference>